<feature type="region of interest" description="Disordered" evidence="2">
    <location>
        <begin position="423"/>
        <end position="446"/>
    </location>
</feature>
<feature type="compositionally biased region" description="Low complexity" evidence="2">
    <location>
        <begin position="424"/>
        <end position="434"/>
    </location>
</feature>
<dbReference type="PRINTS" id="PR00411">
    <property type="entry name" value="PNDRDTASEI"/>
</dbReference>
<dbReference type="InterPro" id="IPR036188">
    <property type="entry name" value="FAD/NAD-bd_sf"/>
</dbReference>
<name>A0A9P1GYW7_9PEZI</name>
<dbReference type="Gene3D" id="3.50.50.60">
    <property type="entry name" value="FAD/NAD(P)-binding domain"/>
    <property type="match status" value="2"/>
</dbReference>
<feature type="compositionally biased region" description="Basic residues" evidence="2">
    <location>
        <begin position="436"/>
        <end position="446"/>
    </location>
</feature>
<evidence type="ECO:0000313" key="3">
    <source>
        <dbReference type="EMBL" id="CAI4212407.1"/>
    </source>
</evidence>
<sequence length="591" mass="65191">MNRYVVSWIVNNWLALLQQRLEKKNLGDISELFVEEAWWRDVVALTWDFHTKSGLDAISKYLLDSTVDMTKLQSCKTGGLVPHLEEEYGMWFIQAGFTFETKYGAGKGILRLVNVAPMTWKAWTVSTQLEELKGQPALAHGAAVRLTNGAVNGVNGNAAAAAATTSTTEPQVVVVGAGQSGLATAAHLKNLGLSCIVVERGSSVANAWWERYDSVRTHTTHYGDHFPFLKYPSNWPSWQEKQHITRWMDYYAKIMGLEVQLNSTVTKADYDEAARKWTVHIEDKDGGPRTLRTNHVVMALGMVGSKGAIPDIPGMDTFKGQAYSAASHKTAATIPDIDQKNVVIVGCATTAHDMAQDFVNHGAKSVAMIQRQPTWSFSAEAINTFHLGHFTVPGVSTEEADLLISSLPTAVARVFGYEMTQRWSSTTPSSSTTSKGRSRHQARRGRHQLHRLPLLPRGHFYVDQGATPMILDGRIKIHTSSEGVKSFTPDAVVLAEDRKVDADIVVLATGFEPATAQLKQIMGEKIGAQAAMYGAFDSELERLGWWRPTGIPGFWYICGTLSWSRQYSGILALQIAAVERGFVDGHWDNKN</sequence>
<keyword evidence="4" id="KW-1185">Reference proteome</keyword>
<comment type="caution">
    <text evidence="3">The sequence shown here is derived from an EMBL/GenBank/DDBJ whole genome shotgun (WGS) entry which is preliminary data.</text>
</comment>
<protein>
    <recommendedName>
        <fullName evidence="5">FAD/NAD(P)-binding domain-containing protein</fullName>
    </recommendedName>
</protein>
<evidence type="ECO:0000313" key="4">
    <source>
        <dbReference type="Proteomes" id="UP000838763"/>
    </source>
</evidence>
<evidence type="ECO:0008006" key="5">
    <source>
        <dbReference type="Google" id="ProtNLM"/>
    </source>
</evidence>
<dbReference type="InterPro" id="IPR050982">
    <property type="entry name" value="Auxin_biosynth/cation_transpt"/>
</dbReference>
<dbReference type="AlphaFoldDB" id="A0A9P1GYW7"/>
<dbReference type="OrthoDB" id="74360at2759"/>
<dbReference type="PANTHER" id="PTHR43539:SF24">
    <property type="entry name" value="FAD_NAD(P)-BINDING DOMAIN-CONTAINING PROTEIN-RELATED"/>
    <property type="match status" value="1"/>
</dbReference>
<accession>A0A9P1GYW7</accession>
<evidence type="ECO:0000256" key="1">
    <source>
        <dbReference type="ARBA" id="ARBA00023002"/>
    </source>
</evidence>
<evidence type="ECO:0000256" key="2">
    <source>
        <dbReference type="SAM" id="MobiDB-lite"/>
    </source>
</evidence>
<dbReference type="GO" id="GO:0050660">
    <property type="term" value="F:flavin adenine dinucleotide binding"/>
    <property type="evidence" value="ECO:0007669"/>
    <property type="project" value="TreeGrafter"/>
</dbReference>
<dbReference type="SUPFAM" id="SSF51905">
    <property type="entry name" value="FAD/NAD(P)-binding domain"/>
    <property type="match status" value="2"/>
</dbReference>
<reference evidence="3" key="1">
    <citation type="submission" date="2022-11" db="EMBL/GenBank/DDBJ databases">
        <authorList>
            <person name="Scott C."/>
            <person name="Bruce N."/>
        </authorList>
    </citation>
    <scope>NUCLEOTIDE SEQUENCE</scope>
</reference>
<dbReference type="EMBL" id="CALLCH030000004">
    <property type="protein sequence ID" value="CAI4212407.1"/>
    <property type="molecule type" value="Genomic_DNA"/>
</dbReference>
<keyword evidence="1" id="KW-0560">Oxidoreductase</keyword>
<dbReference type="GO" id="GO:0004497">
    <property type="term" value="F:monooxygenase activity"/>
    <property type="evidence" value="ECO:0007669"/>
    <property type="project" value="TreeGrafter"/>
</dbReference>
<gene>
    <name evidence="3" type="ORF">PPNO1_LOCUS2169</name>
</gene>
<proteinExistence type="predicted"/>
<dbReference type="Proteomes" id="UP000838763">
    <property type="component" value="Unassembled WGS sequence"/>
</dbReference>
<organism evidence="3 4">
    <name type="scientific">Parascedosporium putredinis</name>
    <dbReference type="NCBI Taxonomy" id="1442378"/>
    <lineage>
        <taxon>Eukaryota</taxon>
        <taxon>Fungi</taxon>
        <taxon>Dikarya</taxon>
        <taxon>Ascomycota</taxon>
        <taxon>Pezizomycotina</taxon>
        <taxon>Sordariomycetes</taxon>
        <taxon>Hypocreomycetidae</taxon>
        <taxon>Microascales</taxon>
        <taxon>Microascaceae</taxon>
        <taxon>Parascedosporium</taxon>
    </lineage>
</organism>
<dbReference type="Pfam" id="PF13738">
    <property type="entry name" value="Pyr_redox_3"/>
    <property type="match status" value="1"/>
</dbReference>
<dbReference type="PANTHER" id="PTHR43539">
    <property type="entry name" value="FLAVIN-BINDING MONOOXYGENASE-LIKE PROTEIN (AFU_ORTHOLOGUE AFUA_4G09220)"/>
    <property type="match status" value="1"/>
</dbReference>